<reference evidence="2" key="2">
    <citation type="journal article" date="2015" name="Fish Shellfish Immunol.">
        <title>Early steps in the European eel (Anguilla anguilla)-Vibrio vulnificus interaction in the gills: Role of the RtxA13 toxin.</title>
        <authorList>
            <person name="Callol A."/>
            <person name="Pajuelo D."/>
            <person name="Ebbesson L."/>
            <person name="Teles M."/>
            <person name="MacKenzie S."/>
            <person name="Amaro C."/>
        </authorList>
    </citation>
    <scope>NUCLEOTIDE SEQUENCE</scope>
</reference>
<accession>A0A0E9TY72</accession>
<dbReference type="AlphaFoldDB" id="A0A0E9TY72"/>
<sequence>MDRTSLVPPSVLQQDELLPRPST</sequence>
<name>A0A0E9TY72_ANGAN</name>
<proteinExistence type="predicted"/>
<evidence type="ECO:0000313" key="2">
    <source>
        <dbReference type="EMBL" id="JAH58402.1"/>
    </source>
</evidence>
<dbReference type="EMBL" id="GBXM01050175">
    <property type="protein sequence ID" value="JAH58402.1"/>
    <property type="molecule type" value="Transcribed_RNA"/>
</dbReference>
<organism evidence="2">
    <name type="scientific">Anguilla anguilla</name>
    <name type="common">European freshwater eel</name>
    <name type="synonym">Muraena anguilla</name>
    <dbReference type="NCBI Taxonomy" id="7936"/>
    <lineage>
        <taxon>Eukaryota</taxon>
        <taxon>Metazoa</taxon>
        <taxon>Chordata</taxon>
        <taxon>Craniata</taxon>
        <taxon>Vertebrata</taxon>
        <taxon>Euteleostomi</taxon>
        <taxon>Actinopterygii</taxon>
        <taxon>Neopterygii</taxon>
        <taxon>Teleostei</taxon>
        <taxon>Anguilliformes</taxon>
        <taxon>Anguillidae</taxon>
        <taxon>Anguilla</taxon>
    </lineage>
</organism>
<feature type="region of interest" description="Disordered" evidence="1">
    <location>
        <begin position="1"/>
        <end position="23"/>
    </location>
</feature>
<evidence type="ECO:0000256" key="1">
    <source>
        <dbReference type="SAM" id="MobiDB-lite"/>
    </source>
</evidence>
<reference evidence="2" key="1">
    <citation type="submission" date="2014-11" db="EMBL/GenBank/DDBJ databases">
        <authorList>
            <person name="Amaro Gonzalez C."/>
        </authorList>
    </citation>
    <scope>NUCLEOTIDE SEQUENCE</scope>
</reference>
<protein>
    <submittedName>
        <fullName evidence="2">Uncharacterized protein</fullName>
    </submittedName>
</protein>